<gene>
    <name evidence="10" type="ORF">H9Q76_08630</name>
</gene>
<dbReference type="Proteomes" id="UP000515819">
    <property type="component" value="Chromosome"/>
</dbReference>
<dbReference type="InterPro" id="IPR050882">
    <property type="entry name" value="Prepilin_peptidase/N-MTase"/>
</dbReference>
<reference evidence="10 11" key="1">
    <citation type="submission" date="2020-08" db="EMBL/GenBank/DDBJ databases">
        <authorList>
            <person name="Liu C."/>
            <person name="Sun Q."/>
        </authorList>
    </citation>
    <scope>NUCLEOTIDE SEQUENCE [LARGE SCALE GENOMIC DNA]</scope>
    <source>
        <strain evidence="10 11">NSJ-4</strain>
    </source>
</reference>
<evidence type="ECO:0000313" key="11">
    <source>
        <dbReference type="Proteomes" id="UP000515819"/>
    </source>
</evidence>
<comment type="subcellular location">
    <subcellularLocation>
        <location evidence="1">Cell membrane</location>
        <topology evidence="1">Multi-pass membrane protein</topology>
    </subcellularLocation>
</comment>
<dbReference type="AlphaFoldDB" id="A0A7G9FJT0"/>
<evidence type="ECO:0000259" key="9">
    <source>
        <dbReference type="Pfam" id="PF06750"/>
    </source>
</evidence>
<dbReference type="Pfam" id="PF06750">
    <property type="entry name" value="A24_N_bact"/>
    <property type="match status" value="1"/>
</dbReference>
<feature type="transmembrane region" description="Helical" evidence="7">
    <location>
        <begin position="6"/>
        <end position="29"/>
    </location>
</feature>
<evidence type="ECO:0000256" key="3">
    <source>
        <dbReference type="ARBA" id="ARBA00022475"/>
    </source>
</evidence>
<evidence type="ECO:0000313" key="10">
    <source>
        <dbReference type="EMBL" id="QNL98811.1"/>
    </source>
</evidence>
<keyword evidence="6 7" id="KW-0472">Membrane</keyword>
<evidence type="ECO:0000256" key="1">
    <source>
        <dbReference type="ARBA" id="ARBA00004651"/>
    </source>
</evidence>
<feature type="transmembrane region" description="Helical" evidence="7">
    <location>
        <begin position="41"/>
        <end position="63"/>
    </location>
</feature>
<dbReference type="EMBL" id="CP060632">
    <property type="protein sequence ID" value="QNL98811.1"/>
    <property type="molecule type" value="Genomic_DNA"/>
</dbReference>
<accession>A0A7G9FJT0</accession>
<dbReference type="GO" id="GO:0004190">
    <property type="term" value="F:aspartic-type endopeptidase activity"/>
    <property type="evidence" value="ECO:0007669"/>
    <property type="project" value="InterPro"/>
</dbReference>
<dbReference type="GO" id="GO:0005886">
    <property type="term" value="C:plasma membrane"/>
    <property type="evidence" value="ECO:0007669"/>
    <property type="project" value="UniProtKB-SubCell"/>
</dbReference>
<dbReference type="InterPro" id="IPR000045">
    <property type="entry name" value="Prepilin_IV_endopep_pep"/>
</dbReference>
<evidence type="ECO:0000256" key="2">
    <source>
        <dbReference type="ARBA" id="ARBA00005801"/>
    </source>
</evidence>
<feature type="transmembrane region" description="Helical" evidence="7">
    <location>
        <begin position="222"/>
        <end position="239"/>
    </location>
</feature>
<dbReference type="PANTHER" id="PTHR30487">
    <property type="entry name" value="TYPE 4 PREPILIN-LIKE PROTEINS LEADER PEPTIDE-PROCESSING ENZYME"/>
    <property type="match status" value="1"/>
</dbReference>
<keyword evidence="3" id="KW-1003">Cell membrane</keyword>
<feature type="transmembrane region" description="Helical" evidence="7">
    <location>
        <begin position="125"/>
        <end position="143"/>
    </location>
</feature>
<feature type="transmembrane region" description="Helical" evidence="7">
    <location>
        <begin position="189"/>
        <end position="210"/>
    </location>
</feature>
<organism evidence="10 11">
    <name type="scientific">Wujia chipingensis</name>
    <dbReference type="NCBI Taxonomy" id="2763670"/>
    <lineage>
        <taxon>Bacteria</taxon>
        <taxon>Bacillati</taxon>
        <taxon>Bacillota</taxon>
        <taxon>Clostridia</taxon>
        <taxon>Lachnospirales</taxon>
        <taxon>Lachnospiraceae</taxon>
        <taxon>Wujia</taxon>
    </lineage>
</organism>
<dbReference type="GO" id="GO:0006465">
    <property type="term" value="P:signal peptide processing"/>
    <property type="evidence" value="ECO:0007669"/>
    <property type="project" value="TreeGrafter"/>
</dbReference>
<comment type="similarity">
    <text evidence="2">Belongs to the peptidase A24 family.</text>
</comment>
<evidence type="ECO:0000256" key="4">
    <source>
        <dbReference type="ARBA" id="ARBA00022692"/>
    </source>
</evidence>
<evidence type="ECO:0000256" key="6">
    <source>
        <dbReference type="ARBA" id="ARBA00023136"/>
    </source>
</evidence>
<dbReference type="Gene3D" id="1.20.120.1220">
    <property type="match status" value="1"/>
</dbReference>
<keyword evidence="11" id="KW-1185">Reference proteome</keyword>
<sequence length="247" mass="27516">MLVTIVFSIFFALYGIVIGSFVNVLILRLPIKESITLKRSHCMTCGHTLSWYELIPLFSYLFLGGKCRHCKAHISVQYPIVEAANGIIYVVVFLAKGITLETFLYCLCASALLALSVIDWRTQEIPLGFNIFILILGLVRLFTDISNWSQYVIGLFAVSVFLLLINLVTKGRGIGHGDIKLMAATGLLMGWKLITVAFIMACIIGTVVHLIRMAVKKAGRKLAFGPYLSMGIFIAMIWGEQLVSWYL</sequence>
<keyword evidence="4 7" id="KW-0812">Transmembrane</keyword>
<name>A0A7G9FJT0_9FIRM</name>
<keyword evidence="5 7" id="KW-1133">Transmembrane helix</keyword>
<proteinExistence type="inferred from homology"/>
<dbReference type="KEGG" id="wcp:H9Q76_08630"/>
<dbReference type="RefSeq" id="WP_021985205.1">
    <property type="nucleotide sequence ID" value="NZ_CP060632.1"/>
</dbReference>
<evidence type="ECO:0000256" key="7">
    <source>
        <dbReference type="SAM" id="Phobius"/>
    </source>
</evidence>
<feature type="domain" description="Prepilin type IV endopeptidase peptidase" evidence="8">
    <location>
        <begin position="106"/>
        <end position="208"/>
    </location>
</feature>
<dbReference type="InterPro" id="IPR010627">
    <property type="entry name" value="Prepilin_pept_A24_N"/>
</dbReference>
<feature type="transmembrane region" description="Helical" evidence="7">
    <location>
        <begin position="150"/>
        <end position="169"/>
    </location>
</feature>
<dbReference type="Pfam" id="PF01478">
    <property type="entry name" value="Peptidase_A24"/>
    <property type="match status" value="1"/>
</dbReference>
<feature type="domain" description="Prepilin peptidase A24 N-terminal" evidence="9">
    <location>
        <begin position="13"/>
        <end position="94"/>
    </location>
</feature>
<feature type="transmembrane region" description="Helical" evidence="7">
    <location>
        <begin position="75"/>
        <end position="95"/>
    </location>
</feature>
<dbReference type="PANTHER" id="PTHR30487:SF0">
    <property type="entry name" value="PREPILIN LEADER PEPTIDASE_N-METHYLTRANSFERASE-RELATED"/>
    <property type="match status" value="1"/>
</dbReference>
<evidence type="ECO:0000256" key="5">
    <source>
        <dbReference type="ARBA" id="ARBA00022989"/>
    </source>
</evidence>
<feature type="transmembrane region" description="Helical" evidence="7">
    <location>
        <begin position="102"/>
        <end position="119"/>
    </location>
</feature>
<evidence type="ECO:0000259" key="8">
    <source>
        <dbReference type="Pfam" id="PF01478"/>
    </source>
</evidence>
<protein>
    <submittedName>
        <fullName evidence="10">Prepilin peptidase</fullName>
    </submittedName>
</protein>